<dbReference type="Gene3D" id="3.40.50.300">
    <property type="entry name" value="P-loop containing nucleotide triphosphate hydrolases"/>
    <property type="match status" value="2"/>
</dbReference>
<evidence type="ECO:0000256" key="2">
    <source>
        <dbReference type="ARBA" id="ARBA00022801"/>
    </source>
</evidence>
<protein>
    <submittedName>
        <fullName evidence="8">ATP-dependent RNA helicase</fullName>
    </submittedName>
</protein>
<keyword evidence="9" id="KW-1185">Reference proteome</keyword>
<dbReference type="PIRSF" id="PIRSF005496">
    <property type="entry name" value="ATP_hel_hrpB"/>
    <property type="match status" value="1"/>
</dbReference>
<accession>A0A7T0KFQ4</accession>
<dbReference type="Pfam" id="PF00270">
    <property type="entry name" value="DEAD"/>
    <property type="match status" value="1"/>
</dbReference>
<dbReference type="GO" id="GO:0003676">
    <property type="term" value="F:nucleic acid binding"/>
    <property type="evidence" value="ECO:0007669"/>
    <property type="project" value="InterPro"/>
</dbReference>
<feature type="domain" description="Helicase C-terminal" evidence="7">
    <location>
        <begin position="215"/>
        <end position="387"/>
    </location>
</feature>
<dbReference type="PROSITE" id="PS51192">
    <property type="entry name" value="HELICASE_ATP_BIND_1"/>
    <property type="match status" value="1"/>
</dbReference>
<keyword evidence="4" id="KW-0067">ATP-binding</keyword>
<dbReference type="CDD" id="cd18791">
    <property type="entry name" value="SF2_C_RHA"/>
    <property type="match status" value="1"/>
</dbReference>
<dbReference type="RefSeq" id="WP_165010425.1">
    <property type="nucleotide sequence ID" value="NZ_CP064954.1"/>
</dbReference>
<name>A0A7T0KFQ4_9CORY</name>
<dbReference type="InterPro" id="IPR002464">
    <property type="entry name" value="DNA/RNA_helicase_DEAH_CS"/>
</dbReference>
<dbReference type="PANTHER" id="PTHR43519">
    <property type="entry name" value="ATP-DEPENDENT RNA HELICASE HRPB"/>
    <property type="match status" value="1"/>
</dbReference>
<dbReference type="PROSITE" id="PS51194">
    <property type="entry name" value="HELICASE_CTER"/>
    <property type="match status" value="1"/>
</dbReference>
<evidence type="ECO:0000313" key="8">
    <source>
        <dbReference type="EMBL" id="QPK79239.1"/>
    </source>
</evidence>
<dbReference type="GO" id="GO:0004386">
    <property type="term" value="F:helicase activity"/>
    <property type="evidence" value="ECO:0007669"/>
    <property type="project" value="UniProtKB-KW"/>
</dbReference>
<dbReference type="GO" id="GO:0016787">
    <property type="term" value="F:hydrolase activity"/>
    <property type="evidence" value="ECO:0007669"/>
    <property type="project" value="UniProtKB-KW"/>
</dbReference>
<dbReference type="Proteomes" id="UP000594681">
    <property type="component" value="Chromosome"/>
</dbReference>
<gene>
    <name evidence="8" type="ORF">G7Y31_00415</name>
</gene>
<feature type="region of interest" description="Disordered" evidence="5">
    <location>
        <begin position="799"/>
        <end position="826"/>
    </location>
</feature>
<keyword evidence="1" id="KW-0547">Nucleotide-binding</keyword>
<dbReference type="InterPro" id="IPR027417">
    <property type="entry name" value="P-loop_NTPase"/>
</dbReference>
<dbReference type="InterPro" id="IPR014001">
    <property type="entry name" value="Helicase_ATP-bd"/>
</dbReference>
<evidence type="ECO:0000256" key="1">
    <source>
        <dbReference type="ARBA" id="ARBA00022741"/>
    </source>
</evidence>
<dbReference type="PROSITE" id="PS00690">
    <property type="entry name" value="DEAH_ATP_HELICASE"/>
    <property type="match status" value="1"/>
</dbReference>
<evidence type="ECO:0000259" key="7">
    <source>
        <dbReference type="PROSITE" id="PS51194"/>
    </source>
</evidence>
<dbReference type="Pfam" id="PF08482">
    <property type="entry name" value="HrpB_C"/>
    <property type="match status" value="1"/>
</dbReference>
<evidence type="ECO:0000256" key="4">
    <source>
        <dbReference type="ARBA" id="ARBA00022840"/>
    </source>
</evidence>
<dbReference type="AlphaFoldDB" id="A0A7T0KFQ4"/>
<evidence type="ECO:0000313" key="9">
    <source>
        <dbReference type="Proteomes" id="UP000594681"/>
    </source>
</evidence>
<dbReference type="SMART" id="SM00490">
    <property type="entry name" value="HELICc"/>
    <property type="match status" value="1"/>
</dbReference>
<keyword evidence="3 8" id="KW-0347">Helicase</keyword>
<dbReference type="InterPro" id="IPR011545">
    <property type="entry name" value="DEAD/DEAH_box_helicase_dom"/>
</dbReference>
<dbReference type="InterPro" id="IPR001650">
    <property type="entry name" value="Helicase_C-like"/>
</dbReference>
<dbReference type="SMART" id="SM00487">
    <property type="entry name" value="DEXDc"/>
    <property type="match status" value="1"/>
</dbReference>
<dbReference type="InterPro" id="IPR013689">
    <property type="entry name" value="RNA_helicase_ATP-dep_HrpB_C"/>
</dbReference>
<dbReference type="InterPro" id="IPR010225">
    <property type="entry name" value="HrpB"/>
</dbReference>
<evidence type="ECO:0000259" key="6">
    <source>
        <dbReference type="PROSITE" id="PS51192"/>
    </source>
</evidence>
<proteinExistence type="predicted"/>
<feature type="domain" description="Helicase ATP-binding" evidence="6">
    <location>
        <begin position="32"/>
        <end position="197"/>
    </location>
</feature>
<evidence type="ECO:0000256" key="5">
    <source>
        <dbReference type="SAM" id="MobiDB-lite"/>
    </source>
</evidence>
<dbReference type="EMBL" id="CP064954">
    <property type="protein sequence ID" value="QPK79239.1"/>
    <property type="molecule type" value="Genomic_DNA"/>
</dbReference>
<evidence type="ECO:0000256" key="3">
    <source>
        <dbReference type="ARBA" id="ARBA00022806"/>
    </source>
</evidence>
<organism evidence="8 9">
    <name type="scientific">Corynebacterium lizhenjunii</name>
    <dbReference type="NCBI Taxonomy" id="2709394"/>
    <lineage>
        <taxon>Bacteria</taxon>
        <taxon>Bacillati</taxon>
        <taxon>Actinomycetota</taxon>
        <taxon>Actinomycetes</taxon>
        <taxon>Mycobacteriales</taxon>
        <taxon>Corynebacteriaceae</taxon>
        <taxon>Corynebacterium</taxon>
    </lineage>
</organism>
<keyword evidence="2" id="KW-0378">Hydrolase</keyword>
<feature type="compositionally biased region" description="Low complexity" evidence="5">
    <location>
        <begin position="329"/>
        <end position="343"/>
    </location>
</feature>
<dbReference type="GO" id="GO:0005524">
    <property type="term" value="F:ATP binding"/>
    <property type="evidence" value="ECO:0007669"/>
    <property type="project" value="UniProtKB-KW"/>
</dbReference>
<dbReference type="SUPFAM" id="SSF52540">
    <property type="entry name" value="P-loop containing nucleoside triphosphate hydrolases"/>
    <property type="match status" value="1"/>
</dbReference>
<feature type="region of interest" description="Disordered" evidence="5">
    <location>
        <begin position="314"/>
        <end position="343"/>
    </location>
</feature>
<dbReference type="Pfam" id="PF00271">
    <property type="entry name" value="Helicase_C"/>
    <property type="match status" value="1"/>
</dbReference>
<reference evidence="8 9" key="1">
    <citation type="submission" date="2020-11" db="EMBL/GenBank/DDBJ databases">
        <title>Corynebacterium sp. ZJ-599.</title>
        <authorList>
            <person name="Zhou J."/>
        </authorList>
    </citation>
    <scope>NUCLEOTIDE SEQUENCE [LARGE SCALE GENOMIC DNA]</scope>
    <source>
        <strain evidence="8 9">ZJ-599</strain>
    </source>
</reference>
<dbReference type="KEGG" id="cliz:G7Y31_00415"/>
<sequence>MSDSQPCASQPCASQPFDLRRIGKGLPVAETIATLPDTGHVVVQAPPGTGKTTLVPPAVANQVGDAGKVLVTVPRRVAVRAAAARLRALAGPDGAVSASKEAIGYAIRGESRPGSRIEFVTPGVLLRRLISDPALNGVAAVVLDEVHERQLDTDLALAMCLELAVLREDFRVIAMSATVDAQRFSQLLDAPVHTTQAPIHPLDIRYHPLPGRAQGSREFYTEVAREAAQLHAQQPGSTLVFVPGVREVAAVCDSLPQLTPATPVYPLHGQLSSAEQDAALNPAADGIVVATAIAESSVTVPGVRAVVDAGLSRTPRRDARRGMSGLVTVSTSASSAQQRAGRAGRQGPGVVVRCYSQEEFARFAAHAAPEITSADLTQAALFMECWGAGPDFPLPDAPPPAALDDAHRTLTALGATAAAGADSAAVERARDRARQLALMPTDPRLGAALLKHGAQAAATVAALGQSPRGDITRARAPRREVERLARLVRDRGPVDPGAVVAAAFPEQVARLVQPVSGGAGAKQVGAGRTGGAGGARGTEYLLAGGTRARLLDAAGLEGAQWLAIAEVSLAQSGVAVIRAAARITEAAALEAIGVSDTTRAFLDGGKVRAVRTTAAGAIILKETPVQPTPEQAAAALETAGLEIFTFSTRARNLLDRLRHLRQAYGEPWPDPHADLSWAAPEFQAVAEGASASEVDMYAALQRALPWPEAARLEELVPETLAVPSGRKVPIDWSGQRPAVAVKLQECFGLAQSPQLCGQRVQFQLLSPAGRPLALTDDLASFWAGPYAAVRAEMRGRYPKHPWPQDPWSAPPTAKTTAAMKGKRSSQ</sequence>
<dbReference type="PANTHER" id="PTHR43519:SF1">
    <property type="entry name" value="ATP-DEPENDENT RNA HELICASE HRPB"/>
    <property type="match status" value="1"/>
</dbReference>